<dbReference type="Proteomes" id="UP001065298">
    <property type="component" value="Chromosome 11"/>
</dbReference>
<comment type="caution">
    <text evidence="1">The sequence shown here is derived from an EMBL/GenBank/DDBJ whole genome shotgun (WGS) entry which is preliminary data.</text>
</comment>
<evidence type="ECO:0000313" key="1">
    <source>
        <dbReference type="EMBL" id="KAI8652332.1"/>
    </source>
</evidence>
<proteinExistence type="predicted"/>
<dbReference type="EMBL" id="CM046513">
    <property type="protein sequence ID" value="KAI8652332.1"/>
    <property type="molecule type" value="Genomic_DNA"/>
</dbReference>
<name>A0ACC0QFT3_9HYPO</name>
<keyword evidence="2" id="KW-1185">Reference proteome</keyword>
<protein>
    <submittedName>
        <fullName evidence="1">Uncharacterized protein</fullName>
    </submittedName>
</protein>
<gene>
    <name evidence="1" type="ORF">NCS57_01296700</name>
</gene>
<organism evidence="1 2">
    <name type="scientific">Fusarium keratoplasticum</name>
    <dbReference type="NCBI Taxonomy" id="1328300"/>
    <lineage>
        <taxon>Eukaryota</taxon>
        <taxon>Fungi</taxon>
        <taxon>Dikarya</taxon>
        <taxon>Ascomycota</taxon>
        <taxon>Pezizomycotina</taxon>
        <taxon>Sordariomycetes</taxon>
        <taxon>Hypocreomycetidae</taxon>
        <taxon>Hypocreales</taxon>
        <taxon>Nectriaceae</taxon>
        <taxon>Fusarium</taxon>
        <taxon>Fusarium solani species complex</taxon>
    </lineage>
</organism>
<evidence type="ECO:0000313" key="2">
    <source>
        <dbReference type="Proteomes" id="UP001065298"/>
    </source>
</evidence>
<accession>A0ACC0QFT3</accession>
<sequence>MVHLATLPLEILHAICANLCRHCTSEPVEPVEPGERVEQYELCFKGAEAFAMDKTKTKTAALSAMMLTCKTLRDIAQPYLYHYPCARAPAVSKLLLRSLIERPDLAHYINQLSVFDMQCQTLEGHLQILLRVPEHRDRSKEEITQSHTRECHCYHNPLIRGKRVKFVKIKYDFVTAFTSLILPFGTGLQILHLELDEDREFPFCEPGSFPRLKELVVKTWRGSDPADIMVIASIFIAAPALERLGGLRICLAEWEGPRTPIHEGVKEIWLERCVVSPEGVTALLGLFTRLEALTYESDGVYSPPSLSIISDALLVCQDLRFLSLDFTNCQHGGEVYPTDQPGGGLAELKKLQKLRIKGLSLFSEEEWPRTGLPIKISDLLPTSITELKVTHPGRMIFDDMLELSGVASQRFPLLKHVSIDGIEQEWEVYDWRRQACMGLERINKLRQAFRQSEIELSTGDFRKFVGFC</sequence>
<reference evidence="1" key="1">
    <citation type="submission" date="2022-06" db="EMBL/GenBank/DDBJ databases">
        <title>Fusarium solani species complex genomes reveal bases of compartmentalisation and animal pathogenesis.</title>
        <authorList>
            <person name="Tsai I.J."/>
        </authorList>
    </citation>
    <scope>NUCLEOTIDE SEQUENCE</scope>
    <source>
        <strain evidence="1">Fu6.1</strain>
    </source>
</reference>